<evidence type="ECO:0000313" key="2">
    <source>
        <dbReference type="EMBL" id="KAG7661368.1"/>
    </source>
</evidence>
<keyword evidence="3" id="KW-1185">Reference proteome</keyword>
<dbReference type="EMBL" id="JAGSYN010000221">
    <property type="protein sequence ID" value="KAG7661368.1"/>
    <property type="molecule type" value="Genomic_DNA"/>
</dbReference>
<organism evidence="2 3">
    <name type="scientific">[Candida] subhashii</name>
    <dbReference type="NCBI Taxonomy" id="561895"/>
    <lineage>
        <taxon>Eukaryota</taxon>
        <taxon>Fungi</taxon>
        <taxon>Dikarya</taxon>
        <taxon>Ascomycota</taxon>
        <taxon>Saccharomycotina</taxon>
        <taxon>Pichiomycetes</taxon>
        <taxon>Debaryomycetaceae</taxon>
        <taxon>Spathaspora</taxon>
    </lineage>
</organism>
<protein>
    <submittedName>
        <fullName evidence="2">Uncharacterized protein</fullName>
    </submittedName>
</protein>
<keyword evidence="1" id="KW-1133">Transmembrane helix</keyword>
<sequence>MPHSNGSNNSNELPSYEATMEVSINHLLLLTMANSNRSHQDGGLPSYDETMLASIRHVLRSTVPNSRVQSIADAANLSRETQPRTSRRHAHIWESTNRRSEPDRISCTLLVIVTCLMIMALLPLECKIADFLIHAFSRPVYF</sequence>
<gene>
    <name evidence="2" type="ORF">J8A68_005160</name>
</gene>
<accession>A0A8J5UEQ1</accession>
<name>A0A8J5UEQ1_9ASCO</name>
<evidence type="ECO:0000313" key="3">
    <source>
        <dbReference type="Proteomes" id="UP000694255"/>
    </source>
</evidence>
<evidence type="ECO:0000256" key="1">
    <source>
        <dbReference type="SAM" id="Phobius"/>
    </source>
</evidence>
<dbReference type="GeneID" id="73471960"/>
<keyword evidence="1" id="KW-0812">Transmembrane</keyword>
<reference evidence="2 3" key="1">
    <citation type="journal article" date="2021" name="DNA Res.">
        <title>Genome analysis of Candida subhashii reveals its hybrid nature and dual mitochondrial genome conformations.</title>
        <authorList>
            <person name="Mixao V."/>
            <person name="Hegedusova E."/>
            <person name="Saus E."/>
            <person name="Pryszcz L.P."/>
            <person name="Cillingova A."/>
            <person name="Nosek J."/>
            <person name="Gabaldon T."/>
        </authorList>
    </citation>
    <scope>NUCLEOTIDE SEQUENCE [LARGE SCALE GENOMIC DNA]</scope>
    <source>
        <strain evidence="2 3">CBS 10753</strain>
    </source>
</reference>
<proteinExistence type="predicted"/>
<dbReference type="Proteomes" id="UP000694255">
    <property type="component" value="Unassembled WGS sequence"/>
</dbReference>
<keyword evidence="1" id="KW-0472">Membrane</keyword>
<feature type="transmembrane region" description="Helical" evidence="1">
    <location>
        <begin position="105"/>
        <end position="124"/>
    </location>
</feature>
<dbReference type="RefSeq" id="XP_049261601.1">
    <property type="nucleotide sequence ID" value="XM_049409195.1"/>
</dbReference>
<comment type="caution">
    <text evidence="2">The sequence shown here is derived from an EMBL/GenBank/DDBJ whole genome shotgun (WGS) entry which is preliminary data.</text>
</comment>
<dbReference type="AlphaFoldDB" id="A0A8J5UEQ1"/>